<accession>A0A1V6M3Q3</accession>
<dbReference type="Proteomes" id="UP000242219">
    <property type="component" value="Unassembled WGS sequence"/>
</dbReference>
<reference evidence="1 2" key="1">
    <citation type="journal article" date="2016" name="Genome Announc.">
        <title>Draft Genome Sequence of the Anaerobic Ammonium-Oxidizing Bacterium 'Candidatus Brocadia sp. 40'.</title>
        <authorList>
            <person name="Ali M."/>
            <person name="Haroon M.F."/>
            <person name="Narita Y."/>
            <person name="Zhang L."/>
            <person name="Rangel Shaw D."/>
            <person name="Okabe S."/>
            <person name="Saikaly P.E."/>
        </authorList>
    </citation>
    <scope>NUCLEOTIDE SEQUENCE [LARGE SCALE GENOMIC DNA]</scope>
    <source>
        <strain evidence="1 2">40</strain>
    </source>
</reference>
<evidence type="ECO:0000313" key="2">
    <source>
        <dbReference type="Proteomes" id="UP000242219"/>
    </source>
</evidence>
<dbReference type="RefSeq" id="WP_070065817.1">
    <property type="nucleotide sequence ID" value="NZ_MJUW02000003.1"/>
</dbReference>
<dbReference type="AlphaFoldDB" id="A0A1V6M3Q3"/>
<keyword evidence="2" id="KW-1185">Reference proteome</keyword>
<evidence type="ECO:0000313" key="1">
    <source>
        <dbReference type="EMBL" id="OQD47031.1"/>
    </source>
</evidence>
<organism evidence="1 2">
    <name type="scientific">Candidatus Brocadia sapporoensis</name>
    <dbReference type="NCBI Taxonomy" id="392547"/>
    <lineage>
        <taxon>Bacteria</taxon>
        <taxon>Pseudomonadati</taxon>
        <taxon>Planctomycetota</taxon>
        <taxon>Candidatus Brocadiia</taxon>
        <taxon>Candidatus Brocadiales</taxon>
        <taxon>Candidatus Brocadiaceae</taxon>
        <taxon>Candidatus Brocadia</taxon>
    </lineage>
</organism>
<proteinExistence type="predicted"/>
<dbReference type="EMBL" id="MJUW02000003">
    <property type="protein sequence ID" value="OQD47031.1"/>
    <property type="molecule type" value="Genomic_DNA"/>
</dbReference>
<comment type="caution">
    <text evidence="1">The sequence shown here is derived from an EMBL/GenBank/DDBJ whole genome shotgun (WGS) entry which is preliminary data.</text>
</comment>
<protein>
    <submittedName>
        <fullName evidence="1">Uncharacterized protein</fullName>
    </submittedName>
</protein>
<name>A0A1V6M3Q3_9BACT</name>
<sequence length="103" mass="11918">MVTILEPYLKKKVQSILSTDIPDVFLSPYNGQVIERLIGAIQPDKPMEEAPEIQCYETSRGPDFTTAEVDFWTDRDVREVIHSHSSYIFGYRVVWTNLFVHVV</sequence>
<gene>
    <name evidence="1" type="ORF">BIY37_00080</name>
</gene>